<organism evidence="3 4">
    <name type="scientific">Hyaloscypha bicolor E</name>
    <dbReference type="NCBI Taxonomy" id="1095630"/>
    <lineage>
        <taxon>Eukaryota</taxon>
        <taxon>Fungi</taxon>
        <taxon>Dikarya</taxon>
        <taxon>Ascomycota</taxon>
        <taxon>Pezizomycotina</taxon>
        <taxon>Leotiomycetes</taxon>
        <taxon>Helotiales</taxon>
        <taxon>Hyaloscyphaceae</taxon>
        <taxon>Hyaloscypha</taxon>
        <taxon>Hyaloscypha bicolor</taxon>
    </lineage>
</organism>
<dbReference type="EMBL" id="KZ613743">
    <property type="protein sequence ID" value="PMD66683.1"/>
    <property type="molecule type" value="Genomic_DNA"/>
</dbReference>
<evidence type="ECO:0000313" key="3">
    <source>
        <dbReference type="EMBL" id="PMD66683.1"/>
    </source>
</evidence>
<gene>
    <name evidence="3" type="ORF">K444DRAFT_123838</name>
</gene>
<feature type="compositionally biased region" description="Polar residues" evidence="2">
    <location>
        <begin position="511"/>
        <end position="542"/>
    </location>
</feature>
<dbReference type="InParanoid" id="A0A2J6TUH3"/>
<feature type="region of interest" description="Disordered" evidence="2">
    <location>
        <begin position="1"/>
        <end position="148"/>
    </location>
</feature>
<keyword evidence="4" id="KW-1185">Reference proteome</keyword>
<proteinExistence type="predicted"/>
<dbReference type="RefSeq" id="XP_024743587.1">
    <property type="nucleotide sequence ID" value="XM_024870404.1"/>
</dbReference>
<feature type="coiled-coil region" evidence="1">
    <location>
        <begin position="150"/>
        <end position="205"/>
    </location>
</feature>
<feature type="compositionally biased region" description="Polar residues" evidence="2">
    <location>
        <begin position="135"/>
        <end position="147"/>
    </location>
</feature>
<dbReference type="Proteomes" id="UP000235371">
    <property type="component" value="Unassembled WGS sequence"/>
</dbReference>
<dbReference type="AlphaFoldDB" id="A0A2J6TUH3"/>
<name>A0A2J6TUH3_9HELO</name>
<feature type="region of interest" description="Disordered" evidence="2">
    <location>
        <begin position="511"/>
        <end position="544"/>
    </location>
</feature>
<evidence type="ECO:0000256" key="2">
    <source>
        <dbReference type="SAM" id="MobiDB-lite"/>
    </source>
</evidence>
<reference evidence="3 4" key="1">
    <citation type="submission" date="2016-04" db="EMBL/GenBank/DDBJ databases">
        <title>A degradative enzymes factory behind the ericoid mycorrhizal symbiosis.</title>
        <authorList>
            <consortium name="DOE Joint Genome Institute"/>
            <person name="Martino E."/>
            <person name="Morin E."/>
            <person name="Grelet G."/>
            <person name="Kuo A."/>
            <person name="Kohler A."/>
            <person name="Daghino S."/>
            <person name="Barry K."/>
            <person name="Choi C."/>
            <person name="Cichocki N."/>
            <person name="Clum A."/>
            <person name="Copeland A."/>
            <person name="Hainaut M."/>
            <person name="Haridas S."/>
            <person name="Labutti K."/>
            <person name="Lindquist E."/>
            <person name="Lipzen A."/>
            <person name="Khouja H.-R."/>
            <person name="Murat C."/>
            <person name="Ohm R."/>
            <person name="Olson A."/>
            <person name="Spatafora J."/>
            <person name="Veneault-Fourrey C."/>
            <person name="Henrissat B."/>
            <person name="Grigoriev I."/>
            <person name="Martin F."/>
            <person name="Perotto S."/>
        </authorList>
    </citation>
    <scope>NUCLEOTIDE SEQUENCE [LARGE SCALE GENOMIC DNA]</scope>
    <source>
        <strain evidence="3 4">E</strain>
    </source>
</reference>
<feature type="compositionally biased region" description="Basic and acidic residues" evidence="2">
    <location>
        <begin position="119"/>
        <end position="132"/>
    </location>
</feature>
<evidence type="ECO:0000256" key="1">
    <source>
        <dbReference type="SAM" id="Coils"/>
    </source>
</evidence>
<dbReference type="OrthoDB" id="3550969at2759"/>
<feature type="compositionally biased region" description="Polar residues" evidence="2">
    <location>
        <begin position="89"/>
        <end position="118"/>
    </location>
</feature>
<feature type="compositionally biased region" description="Basic and acidic residues" evidence="2">
    <location>
        <begin position="38"/>
        <end position="48"/>
    </location>
</feature>
<accession>A0A2J6TUH3</accession>
<evidence type="ECO:0000313" key="4">
    <source>
        <dbReference type="Proteomes" id="UP000235371"/>
    </source>
</evidence>
<sequence>MRKIGGSCIEGQNTMEPDLDFKEETPGPIADLQTEGSESQRRVPKQEEAAQSIPPVADPNRKAQEAPRTTSKRRSKPHAPSGEARRTQDGNSESSSGAPQTMQAANKASPTADRVQNSVDRESHFEPKDPRRALTNPTKGNDHTPTFHTDRHFKQQYEKLEQHCQHLESERKELLRLVDSLKVNLGESEAQRESLQQRLEEASNTIFRHRPPREEYTEDEIEEDYERLIKAIKNWVSVNCEAFLDDDLHGYGALLRHRPQQSDHLEPYEGIIANFHSQFSQWTEPKEHVLVAVVMRYVYERILTQGFSVLLTPDERSTLASIEKGLHDPRLEKDLPTVRAWRNDTITAVDSHASFTKRATSIERELTSDLRNCLRGALSGENENSIKWSLCKEVIVPAMGLAHKTQSASSIWEFGYSDYLASKPGEFGSRLPNFLPNIRHFRCINLSKRGKLLKPDTDLTTRKEQESLCYMLDIFPGLYCQRVAAGSSPLSSTISQPILLVAFATEGGLDRTQQSHSAPLNPETSPQNRNASATRPVSTGRSSGFIHSLKNYVGLKQQNS</sequence>
<dbReference type="GeneID" id="36578486"/>
<keyword evidence="1" id="KW-0175">Coiled coil</keyword>
<protein>
    <submittedName>
        <fullName evidence="3">Uncharacterized protein</fullName>
    </submittedName>
</protein>